<evidence type="ECO:0000313" key="3">
    <source>
        <dbReference type="Proteomes" id="UP000005536"/>
    </source>
</evidence>
<reference evidence="2 3" key="1">
    <citation type="submission" date="2010-02" db="EMBL/GenBank/DDBJ databases">
        <authorList>
            <person name="Weinstock G."/>
            <person name="Sodergren E."/>
            <person name="Clifton S."/>
            <person name="Fulton L."/>
            <person name="Fulton B."/>
            <person name="Courtney L."/>
            <person name="Fronick C."/>
            <person name="Harrison M."/>
            <person name="Strong C."/>
            <person name="Farmer C."/>
            <person name="Delahaunty K."/>
            <person name="Markovic C."/>
            <person name="Hall O."/>
            <person name="Minx P."/>
            <person name="Tomlinson C."/>
            <person name="Mitreva M."/>
            <person name="Nelson J."/>
            <person name="Hou S."/>
            <person name="Wollam A."/>
            <person name="Pepin K.H."/>
            <person name="Johnson M."/>
            <person name="Bhonagiri V."/>
            <person name="Zhang X."/>
            <person name="Suruliraj S."/>
            <person name="Warren W."/>
            <person name="Chinwalla A."/>
            <person name="Mardis E.R."/>
            <person name="Wilson R.K."/>
        </authorList>
    </citation>
    <scope>NUCLEOTIDE SEQUENCE [LARGE SCALE GENOMIC DNA]</scope>
    <source>
        <strain evidence="2 3">ATCC 29315</strain>
    </source>
</reference>
<dbReference type="STRING" id="546263.NELON_10245"/>
<feature type="domain" description="Carboxymuconolactone decarboxylase-like" evidence="1">
    <location>
        <begin position="173"/>
        <end position="249"/>
    </location>
</feature>
<dbReference type="GO" id="GO:0051920">
    <property type="term" value="F:peroxiredoxin activity"/>
    <property type="evidence" value="ECO:0007669"/>
    <property type="project" value="InterPro"/>
</dbReference>
<comment type="caution">
    <text evidence="2">The sequence shown here is derived from an EMBL/GenBank/DDBJ whole genome shotgun (WGS) entry which is preliminary data.</text>
</comment>
<dbReference type="SUPFAM" id="SSF69118">
    <property type="entry name" value="AhpD-like"/>
    <property type="match status" value="1"/>
</dbReference>
<dbReference type="Proteomes" id="UP000005536">
    <property type="component" value="Unassembled WGS sequence"/>
</dbReference>
<dbReference type="Gene3D" id="1.20.1290.10">
    <property type="entry name" value="AhpD-like"/>
    <property type="match status" value="1"/>
</dbReference>
<dbReference type="InterPro" id="IPR003779">
    <property type="entry name" value="CMD-like"/>
</dbReference>
<sequence length="252" mass="28094">MYRQSSISQANFQATFFTFPLFPRKNIHSTDFPKQNLHHNENLTNFRRAFSSQCKLRPKIRFLNFPHNPIHIFPLIKPIQSFTISFINSKAISHQFAYIGAPKTLNGVAALQKSLEVRKAQGIRDPQGKSATDLGNADYYALGTQTLAELSQALTSRPIFDFAPALDYAIKAQLFGYQFARGNLAAPEWELVTLASLAAQGKAVNGQLRSHLWVLKNLGTGDEQMAQIFATLENVAGKEVADNARAVWAEVK</sequence>
<organism evidence="2 3">
    <name type="scientific">Neisseria elongata subsp. glycolytica ATCC 29315</name>
    <dbReference type="NCBI Taxonomy" id="546263"/>
    <lineage>
        <taxon>Bacteria</taxon>
        <taxon>Pseudomonadati</taxon>
        <taxon>Pseudomonadota</taxon>
        <taxon>Betaproteobacteria</taxon>
        <taxon>Neisseriales</taxon>
        <taxon>Neisseriaceae</taxon>
        <taxon>Neisseria</taxon>
    </lineage>
</organism>
<dbReference type="InterPro" id="IPR029032">
    <property type="entry name" value="AhpD-like"/>
</dbReference>
<gene>
    <name evidence="2" type="ORF">NEIELOOT_02034</name>
</gene>
<protein>
    <submittedName>
        <fullName evidence="2">Carboxymuconolactone decarboxylase family protein</fullName>
    </submittedName>
</protein>
<evidence type="ECO:0000313" key="2">
    <source>
        <dbReference type="EMBL" id="EFE49162.1"/>
    </source>
</evidence>
<dbReference type="EMBL" id="ADBF01000226">
    <property type="protein sequence ID" value="EFE49162.1"/>
    <property type="molecule type" value="Genomic_DNA"/>
</dbReference>
<dbReference type="Pfam" id="PF02627">
    <property type="entry name" value="CMD"/>
    <property type="match status" value="1"/>
</dbReference>
<accession>D4DSI9</accession>
<dbReference type="AlphaFoldDB" id="D4DSI9"/>
<evidence type="ECO:0000259" key="1">
    <source>
        <dbReference type="Pfam" id="PF02627"/>
    </source>
</evidence>
<proteinExistence type="predicted"/>
<name>D4DSI9_NEIEG</name>